<dbReference type="GO" id="GO:0016787">
    <property type="term" value="F:hydrolase activity"/>
    <property type="evidence" value="ECO:0007669"/>
    <property type="project" value="InterPro"/>
</dbReference>
<keyword evidence="3" id="KW-1185">Reference proteome</keyword>
<gene>
    <name evidence="2" type="ORF">DJ013_09105</name>
</gene>
<dbReference type="InterPro" id="IPR010496">
    <property type="entry name" value="AL/BT2_dom"/>
</dbReference>
<dbReference type="Pfam" id="PF06439">
    <property type="entry name" value="3keto-disac_hyd"/>
    <property type="match status" value="1"/>
</dbReference>
<evidence type="ECO:0000313" key="3">
    <source>
        <dbReference type="Proteomes" id="UP000249873"/>
    </source>
</evidence>
<dbReference type="OrthoDB" id="9787527at2"/>
<dbReference type="EMBL" id="CP029480">
    <property type="protein sequence ID" value="AWV98318.1"/>
    <property type="molecule type" value="Genomic_DNA"/>
</dbReference>
<evidence type="ECO:0000259" key="1">
    <source>
        <dbReference type="Pfam" id="PF06439"/>
    </source>
</evidence>
<dbReference type="KEGG" id="als:DJ013_09105"/>
<evidence type="ECO:0000313" key="2">
    <source>
        <dbReference type="EMBL" id="AWV98318.1"/>
    </source>
</evidence>
<reference evidence="2 3" key="1">
    <citation type="submission" date="2018-05" db="EMBL/GenBank/DDBJ databases">
        <title>Complete genome sequence of Arcticibacterium luteifluviistationis SM1504T, a cytophagaceae bacterium isolated from Arctic surface seawater.</title>
        <authorList>
            <person name="Li Y."/>
            <person name="Qin Q.-L."/>
        </authorList>
    </citation>
    <scope>NUCLEOTIDE SEQUENCE [LARGE SCALE GENOMIC DNA]</scope>
    <source>
        <strain evidence="2 3">SM1504</strain>
    </source>
</reference>
<dbReference type="AlphaFoldDB" id="A0A2Z4GB63"/>
<name>A0A2Z4GB63_9BACT</name>
<dbReference type="Gene3D" id="2.60.120.560">
    <property type="entry name" value="Exo-inulinase, domain 1"/>
    <property type="match status" value="1"/>
</dbReference>
<dbReference type="PROSITE" id="PS51257">
    <property type="entry name" value="PROKAR_LIPOPROTEIN"/>
    <property type="match status" value="1"/>
</dbReference>
<accession>A0A2Z4GB63</accession>
<dbReference type="Proteomes" id="UP000249873">
    <property type="component" value="Chromosome"/>
</dbReference>
<dbReference type="RefSeq" id="WP_111371489.1">
    <property type="nucleotide sequence ID" value="NZ_CP029480.1"/>
</dbReference>
<organism evidence="2 3">
    <name type="scientific">Arcticibacterium luteifluviistationis</name>
    <dbReference type="NCBI Taxonomy" id="1784714"/>
    <lineage>
        <taxon>Bacteria</taxon>
        <taxon>Pseudomonadati</taxon>
        <taxon>Bacteroidota</taxon>
        <taxon>Cytophagia</taxon>
        <taxon>Cytophagales</taxon>
        <taxon>Leadbetterellaceae</taxon>
        <taxon>Arcticibacterium</taxon>
    </lineage>
</organism>
<feature type="domain" description="3-keto-alpha-glucoside-1,2-lyase/3-keto-2-hydroxy-glucal hydratase" evidence="1">
    <location>
        <begin position="25"/>
        <end position="259"/>
    </location>
</feature>
<protein>
    <submittedName>
        <fullName evidence="2">DUF1080 domain-containing protein</fullName>
    </submittedName>
</protein>
<proteinExistence type="predicted"/>
<sequence length="272" mass="30996">MKNVSLLALIIISIIGCKPETPKEEWESLFNGQNLDGWDIKISGHELNDNFKNTFIVEDSIIKVNYAEYDTFTHEFGHLYYKVPYSKYRLRMQYRIFGELTPGSPYYAEANSGVMLHAQSAASQQLNQDFPASIEMQFLSRIDSSDRATGNLASPGTHVIRDNKLYTDHMMYATGKTFEDQWVNVEAIVLGDSVVHHVVEGDTVLTYYNPQIGGWEKDTTDRWLKDKTWVKKMAGTPLKEGYIALQAEGHPVWFRNIEILDLSKPNNSNGSE</sequence>